<name>A0A0B6VTS5_9CAUD</name>
<evidence type="ECO:0000313" key="2">
    <source>
        <dbReference type="Proteomes" id="UP000204657"/>
    </source>
</evidence>
<evidence type="ECO:0000313" key="1">
    <source>
        <dbReference type="EMBL" id="BAQ22951.1"/>
    </source>
</evidence>
<keyword evidence="2" id="KW-1185">Reference proteome</keyword>
<dbReference type="RefSeq" id="YP_009190459.1">
    <property type="nucleotide sequence ID" value="NC_028683.1"/>
</dbReference>
<sequence>MTVKCLSASEKSKIVATYKAKLKTQQELADDYGVSRDTIYRVIRDHKNTPVQFAFKGPSRDSKGRFISKGEITVTPTPVQAPIKIEVKVAEPSFIWNANSKFISITQGRETWNADKDHPGFAAAFAFLSQSVGKSYAEEQELVRKARDTINIERAVKEFIKGDVRIADGTLYYQDIELRSGLVDRILDSMNKGENFEFYLPFLENLLENPSSKAVSRLFDFLVANDIELTEDGHFIGWKVVRSDYKDHHSGSFDNSVGQTVKMPRSRVNDNDEVTCSAGLHVCSKSYIKHFSCSTSRVVAVKVHPRDVVSIPVDYGDAKMRACQYEVIEDVTEKFTSEIRGYSY</sequence>
<dbReference type="KEGG" id="vg:26519088"/>
<dbReference type="Proteomes" id="UP000204657">
    <property type="component" value="Segment"/>
</dbReference>
<dbReference type="OrthoDB" id="11002at10239"/>
<accession>A0A0B6VTS5</accession>
<proteinExistence type="predicted"/>
<reference evidence="1 2" key="1">
    <citation type="submission" date="2015-02" db="EMBL/GenBank/DDBJ databases">
        <title>Complete genome sequences of Edwardsiella bacteriophages, PEi20 and PEi26.</title>
        <authorList>
            <person name="Yasuike M."/>
            <person name="Nishiki I."/>
            <person name="Iwasaki Y."/>
            <person name="Nakamura Y."/>
            <person name="Fujiwara A."/>
            <person name="Hassan E.S."/>
            <person name="Mahmoud M.M."/>
            <person name="Kawato Y."/>
            <person name="Nagai S."/>
            <person name="Kobayashi T."/>
            <person name="Ototake M."/>
            <person name="Nakai T."/>
        </authorList>
    </citation>
    <scope>NUCLEOTIDE SEQUENCE [LARGE SCALE GENOMIC DNA]</scope>
</reference>
<dbReference type="EMBL" id="AP014714">
    <property type="protein sequence ID" value="BAQ22951.1"/>
    <property type="molecule type" value="Genomic_DNA"/>
</dbReference>
<dbReference type="GeneID" id="26519088"/>
<protein>
    <submittedName>
        <fullName evidence="1">RIIB protector from prophage-induced early lysis</fullName>
    </submittedName>
</protein>
<organism evidence="1 2">
    <name type="scientific">Edwardsiella phage PEi20</name>
    <dbReference type="NCBI Taxonomy" id="1608310"/>
    <lineage>
        <taxon>Viruses</taxon>
        <taxon>Duplodnaviria</taxon>
        <taxon>Heunggongvirae</taxon>
        <taxon>Uroviricota</taxon>
        <taxon>Caudoviricetes</taxon>
        <taxon>Pantevenvirales</taxon>
        <taxon>Straboviridae</taxon>
        <taxon>Tevenvirinae</taxon>
        <taxon>Kanagawavirus</taxon>
        <taxon>Kanagawavirus pei20</taxon>
    </lineage>
</organism>
<gene>
    <name evidence="1" type="primary">rIIB</name>
</gene>